<dbReference type="Proteomes" id="UP001519460">
    <property type="component" value="Unassembled WGS sequence"/>
</dbReference>
<protein>
    <submittedName>
        <fullName evidence="1">Uncharacterized protein</fullName>
    </submittedName>
</protein>
<evidence type="ECO:0000313" key="1">
    <source>
        <dbReference type="EMBL" id="KAK7478117.1"/>
    </source>
</evidence>
<keyword evidence="2" id="KW-1185">Reference proteome</keyword>
<comment type="caution">
    <text evidence="1">The sequence shown here is derived from an EMBL/GenBank/DDBJ whole genome shotgun (WGS) entry which is preliminary data.</text>
</comment>
<accession>A0ABD0JSY5</accession>
<dbReference type="AlphaFoldDB" id="A0ABD0JSY5"/>
<gene>
    <name evidence="1" type="ORF">BaRGS_00030652</name>
</gene>
<name>A0ABD0JSY5_9CAEN</name>
<organism evidence="1 2">
    <name type="scientific">Batillaria attramentaria</name>
    <dbReference type="NCBI Taxonomy" id="370345"/>
    <lineage>
        <taxon>Eukaryota</taxon>
        <taxon>Metazoa</taxon>
        <taxon>Spiralia</taxon>
        <taxon>Lophotrochozoa</taxon>
        <taxon>Mollusca</taxon>
        <taxon>Gastropoda</taxon>
        <taxon>Caenogastropoda</taxon>
        <taxon>Sorbeoconcha</taxon>
        <taxon>Cerithioidea</taxon>
        <taxon>Batillariidae</taxon>
        <taxon>Batillaria</taxon>
    </lineage>
</organism>
<reference evidence="1 2" key="1">
    <citation type="journal article" date="2023" name="Sci. Data">
        <title>Genome assembly of the Korean intertidal mud-creeper Batillaria attramentaria.</title>
        <authorList>
            <person name="Patra A.K."/>
            <person name="Ho P.T."/>
            <person name="Jun S."/>
            <person name="Lee S.J."/>
            <person name="Kim Y."/>
            <person name="Won Y.J."/>
        </authorList>
    </citation>
    <scope>NUCLEOTIDE SEQUENCE [LARGE SCALE GENOMIC DNA]</scope>
    <source>
        <strain evidence="1">Wonlab-2016</strain>
    </source>
</reference>
<dbReference type="EMBL" id="JACVVK020000333">
    <property type="protein sequence ID" value="KAK7478117.1"/>
    <property type="molecule type" value="Genomic_DNA"/>
</dbReference>
<feature type="non-terminal residue" evidence="1">
    <location>
        <position position="87"/>
    </location>
</feature>
<proteinExistence type="predicted"/>
<sequence length="87" mass="9663">VTPPQRVFMPEDRSRELFGQWDAPIVSLTPLCSPARPLPPVCVVQPHESNSLSPSLLNLAVWSRFLVSQCVIRYRHLADSGNKALGI</sequence>
<feature type="non-terminal residue" evidence="1">
    <location>
        <position position="1"/>
    </location>
</feature>
<evidence type="ECO:0000313" key="2">
    <source>
        <dbReference type="Proteomes" id="UP001519460"/>
    </source>
</evidence>